<evidence type="ECO:0000256" key="1">
    <source>
        <dbReference type="SAM" id="Phobius"/>
    </source>
</evidence>
<dbReference type="RefSeq" id="WP_092530569.1">
    <property type="nucleotide sequence ID" value="NZ_FOWW01000004.1"/>
</dbReference>
<feature type="transmembrane region" description="Helical" evidence="1">
    <location>
        <begin position="137"/>
        <end position="161"/>
    </location>
</feature>
<name>A0A1I5V083_9PSEU</name>
<sequence>MAGHRRAGPGGFRYGTLDPPIAPSNDKAVDQRLAMLRAGLRDYLPGPYDQLAATLHASGNDRQAARVLLAKQRSRYDSLARAHPVPRVGIRLWSGLRRWTVGYGHRPVRALGWLAALLALTAAVLTTTDPDSRTRDWSLGVLAVVGFVLLATAAGGVGTYLGDRAALYHHAAASPFAPVGPGVGFRTGGEGLVPFRPKRHAWGDPLADEPAPVLPEATDSAAEDTLVVEAYLDTDDPLVARSVFTALDDLVEVLGYERPEREHVLRGSWWRRTTTKLGEWLGSDEMRARRIMVERALQLATVEQAQAEVDVKSAEAVANLVASLQDVPQACLRVGSILLVKYQGDHGEVVLSRTLSQVEIKALERFPEIQTKPRHVLDSLATAVASLDDIGVEDVIGKNEPTV</sequence>
<protein>
    <submittedName>
        <fullName evidence="2">Uncharacterized protein</fullName>
    </submittedName>
</protein>
<accession>A0A1I5V083</accession>
<reference evidence="3" key="1">
    <citation type="submission" date="2016-10" db="EMBL/GenBank/DDBJ databases">
        <authorList>
            <person name="Varghese N."/>
            <person name="Submissions S."/>
        </authorList>
    </citation>
    <scope>NUCLEOTIDE SEQUENCE [LARGE SCALE GENOMIC DNA]</scope>
    <source>
        <strain evidence="3">CGMCC 4.5579</strain>
    </source>
</reference>
<dbReference type="STRING" id="587909.SAMN05421810_104178"/>
<keyword evidence="1" id="KW-0812">Transmembrane</keyword>
<dbReference type="OrthoDB" id="5194370at2"/>
<keyword evidence="1" id="KW-0472">Membrane</keyword>
<keyword evidence="3" id="KW-1185">Reference proteome</keyword>
<feature type="transmembrane region" description="Helical" evidence="1">
    <location>
        <begin position="107"/>
        <end position="125"/>
    </location>
</feature>
<dbReference type="EMBL" id="FOWW01000004">
    <property type="protein sequence ID" value="SFQ00905.1"/>
    <property type="molecule type" value="Genomic_DNA"/>
</dbReference>
<gene>
    <name evidence="2" type="ORF">SAMN05421810_104178</name>
</gene>
<evidence type="ECO:0000313" key="3">
    <source>
        <dbReference type="Proteomes" id="UP000198727"/>
    </source>
</evidence>
<dbReference type="Proteomes" id="UP000198727">
    <property type="component" value="Unassembled WGS sequence"/>
</dbReference>
<proteinExistence type="predicted"/>
<keyword evidence="1" id="KW-1133">Transmembrane helix</keyword>
<evidence type="ECO:0000313" key="2">
    <source>
        <dbReference type="EMBL" id="SFQ00905.1"/>
    </source>
</evidence>
<dbReference type="AlphaFoldDB" id="A0A1I5V083"/>
<organism evidence="2 3">
    <name type="scientific">Amycolatopsis arida</name>
    <dbReference type="NCBI Taxonomy" id="587909"/>
    <lineage>
        <taxon>Bacteria</taxon>
        <taxon>Bacillati</taxon>
        <taxon>Actinomycetota</taxon>
        <taxon>Actinomycetes</taxon>
        <taxon>Pseudonocardiales</taxon>
        <taxon>Pseudonocardiaceae</taxon>
        <taxon>Amycolatopsis</taxon>
    </lineage>
</organism>